<comment type="caution">
    <text evidence="2">The sequence shown here is derived from an EMBL/GenBank/DDBJ whole genome shotgun (WGS) entry which is preliminary data.</text>
</comment>
<evidence type="ECO:0000313" key="2">
    <source>
        <dbReference type="EMBL" id="RDY11168.1"/>
    </source>
</evidence>
<protein>
    <recommendedName>
        <fullName evidence="1">Retrovirus-related Pol polyprotein from transposon TNT 1-94-like beta-barrel domain-containing protein</fullName>
    </recommendedName>
</protein>
<organism evidence="2 3">
    <name type="scientific">Mucuna pruriens</name>
    <name type="common">Velvet bean</name>
    <name type="synonym">Dolichos pruriens</name>
    <dbReference type="NCBI Taxonomy" id="157652"/>
    <lineage>
        <taxon>Eukaryota</taxon>
        <taxon>Viridiplantae</taxon>
        <taxon>Streptophyta</taxon>
        <taxon>Embryophyta</taxon>
        <taxon>Tracheophyta</taxon>
        <taxon>Spermatophyta</taxon>
        <taxon>Magnoliopsida</taxon>
        <taxon>eudicotyledons</taxon>
        <taxon>Gunneridae</taxon>
        <taxon>Pentapetalae</taxon>
        <taxon>rosids</taxon>
        <taxon>fabids</taxon>
        <taxon>Fabales</taxon>
        <taxon>Fabaceae</taxon>
        <taxon>Papilionoideae</taxon>
        <taxon>50 kb inversion clade</taxon>
        <taxon>NPAAA clade</taxon>
        <taxon>indigoferoid/millettioid clade</taxon>
        <taxon>Phaseoleae</taxon>
        <taxon>Mucuna</taxon>
    </lineage>
</organism>
<dbReference type="Pfam" id="PF22936">
    <property type="entry name" value="Pol_BBD"/>
    <property type="match status" value="1"/>
</dbReference>
<feature type="non-terminal residue" evidence="2">
    <location>
        <position position="1"/>
    </location>
</feature>
<keyword evidence="3" id="KW-1185">Reference proteome</keyword>
<evidence type="ECO:0000259" key="1">
    <source>
        <dbReference type="Pfam" id="PF22936"/>
    </source>
</evidence>
<dbReference type="AlphaFoldDB" id="A0A371I823"/>
<reference evidence="2" key="1">
    <citation type="submission" date="2018-05" db="EMBL/GenBank/DDBJ databases">
        <title>Draft genome of Mucuna pruriens seed.</title>
        <authorList>
            <person name="Nnadi N.E."/>
            <person name="Vos R."/>
            <person name="Hasami M.H."/>
            <person name="Devisetty U.K."/>
            <person name="Aguiy J.C."/>
        </authorList>
    </citation>
    <scope>NUCLEOTIDE SEQUENCE [LARGE SCALE GENOMIC DNA]</scope>
    <source>
        <strain evidence="2">JCA_2017</strain>
    </source>
</reference>
<accession>A0A371I823</accession>
<gene>
    <name evidence="2" type="ORF">CR513_04206</name>
</gene>
<sequence>MQVPNLRREFEVLKIKESEIVKEFPNRHSKVVTQIKLLAGWKKILKVLLWHIQKEKAQNYYCSRKKQFDGEKEEGNKGVGWKHKFSPCPYCKKNNHTKNFYWLKPSINVGLVISLVMWKKFAKIKQANRNNKPNYSASNHKEVCLIDNECTNYMTHYASIFKELNQSYFSKVTIGNGESVEVKGKGVVVVETPLGTKYIFDVLYVPEIINLSCTIFDPYECELVRNKSFPFEWKKKLVIYGHNKLKEKKKRKVSNVVATIKACLCLKLRSFKIENGLRRMQTFLFQTHLNLKSQLKGEGLSKSYKDHFGHIPNKCEIITHLPHA</sequence>
<evidence type="ECO:0000313" key="3">
    <source>
        <dbReference type="Proteomes" id="UP000257109"/>
    </source>
</evidence>
<dbReference type="EMBL" id="QJKJ01000695">
    <property type="protein sequence ID" value="RDY11168.1"/>
    <property type="molecule type" value="Genomic_DNA"/>
</dbReference>
<feature type="domain" description="Retrovirus-related Pol polyprotein from transposon TNT 1-94-like beta-barrel" evidence="1">
    <location>
        <begin position="145"/>
        <end position="208"/>
    </location>
</feature>
<proteinExistence type="predicted"/>
<dbReference type="Proteomes" id="UP000257109">
    <property type="component" value="Unassembled WGS sequence"/>
</dbReference>
<dbReference type="InterPro" id="IPR054722">
    <property type="entry name" value="PolX-like_BBD"/>
</dbReference>
<name>A0A371I823_MUCPR</name>